<dbReference type="AlphaFoldDB" id="A0A8F9TXJ9"/>
<evidence type="ECO:0000259" key="8">
    <source>
        <dbReference type="SMART" id="SM00631"/>
    </source>
</evidence>
<sequence>MRLVSTFWITVLALVASAAAAVAAPLVSPREHFGFAIGDDYQLATYTQTEAYFKKLAAASDRMRLVDIGRTEEGRTQWMVIMSSPANLQRLDRYREISERLARAELAPDEAEALAAEGKAVVWIDGGLHANETVATQQLIESVWAFASRDDAETRRILDNVIILFVHANPDGQELYSSWYMRRTEPAKRIIENTPRLWEKYAGHDNNRDFFMMNLRETTNINRQLYLTWFPQIVYNHHQSGPAGTIVAGPPYRDPFNYVYDPLIVTQLDEIGAAMHTRWIAAGMPGSTMKGGSVFSTWWNGGLRTTVYFHNILGLLTEVVGSPTPMEIPLVPERQIPSGDLPLPVEPQVWHFRRSIDYELTANYAVLNYAARHRDELLRQIYQMGRNSITRGQEDHWTNYPRRVEAMQKAAEAERQKLVKEGKLAAGASEAGTEGKRRIPARYFEEYLRRPELRDARGYIVPADQADFPTAVKFVNTLIKAGVCVQRATKDFSVQGNKYPAGSYVVKTDQAFRPYVLDMFEPQAYPNDFKYAGGPPIPPYDSAGWTLAYEMGVAFDRVLEGFDGPFAQVPYGHEQAAPAKPVDVAARASGGYLLSATQNDAFRLVNRLLKAGAAVSWPAGNAGARAGSIYVEESAAARDVLGRDAPALGVDVRRVPEGPMGLKVTLHPARVALVDVYGGSIPAGWTRWLLEKFDFPFEVVYPQTIDAGELRTRYDVIVLVNGAVPPPKRLGAREKAVSAAMKQPRAEDIPAEFRGWLGRLTEEKSLAPLRTFLETGGTIVTIGSSANLAYELGLPVSNALEEVADDGTMKPLPREKFFVPGSLLEARVARGTEATRGLPAKVDVYFDESPVFRLAPDAEERGVRPLLWFASDRPLRSGWVWGQEYLKDGVAAFEAKVGAGRLRVFGPEIAFRGQTHGTFKLLFNSLYLERVEPSQ</sequence>
<feature type="domain" description="Peptidase M14" evidence="8">
    <location>
        <begin position="43"/>
        <end position="318"/>
    </location>
</feature>
<protein>
    <recommendedName>
        <fullName evidence="8">Peptidase M14 domain-containing protein</fullName>
    </recommendedName>
</protein>
<evidence type="ECO:0000256" key="2">
    <source>
        <dbReference type="ARBA" id="ARBA00005988"/>
    </source>
</evidence>
<proteinExistence type="inferred from homology"/>
<dbReference type="KEGG" id="ole:K0B96_02955"/>
<dbReference type="Proteomes" id="UP000825051">
    <property type="component" value="Chromosome"/>
</dbReference>
<evidence type="ECO:0000256" key="4">
    <source>
        <dbReference type="ARBA" id="ARBA00022801"/>
    </source>
</evidence>
<reference evidence="9" key="1">
    <citation type="submission" date="2021-08" db="EMBL/GenBank/DDBJ databases">
        <title>Genome of a novel bacterium of the phylum Verrucomicrobia, Oleiharenicola sp. KSB-15.</title>
        <authorList>
            <person name="Chung J.-H."/>
            <person name="Ahn J.-H."/>
            <person name="Yoon Y."/>
            <person name="Kim D.-Y."/>
            <person name="An S.-H."/>
            <person name="Park I."/>
            <person name="Yeon J."/>
        </authorList>
    </citation>
    <scope>NUCLEOTIDE SEQUENCE</scope>
    <source>
        <strain evidence="9">KSB-15</strain>
    </source>
</reference>
<accession>A0A8F9TXJ9</accession>
<dbReference type="Pfam" id="PF00246">
    <property type="entry name" value="Peptidase_M14"/>
    <property type="match status" value="1"/>
</dbReference>
<dbReference type="RefSeq" id="WP_220163673.1">
    <property type="nucleotide sequence ID" value="NZ_CP080507.1"/>
</dbReference>
<dbReference type="Gene3D" id="3.40.630.10">
    <property type="entry name" value="Zn peptidases"/>
    <property type="match status" value="1"/>
</dbReference>
<evidence type="ECO:0000313" key="9">
    <source>
        <dbReference type="EMBL" id="QYM79593.1"/>
    </source>
</evidence>
<dbReference type="PANTHER" id="PTHR11705:SF143">
    <property type="entry name" value="SLL0236 PROTEIN"/>
    <property type="match status" value="1"/>
</dbReference>
<dbReference type="PANTHER" id="PTHR11705">
    <property type="entry name" value="PROTEASE FAMILY M14 CARBOXYPEPTIDASE A,B"/>
    <property type="match status" value="1"/>
</dbReference>
<keyword evidence="3" id="KW-0645">Protease</keyword>
<keyword evidence="6" id="KW-0482">Metalloprotease</keyword>
<keyword evidence="4" id="KW-0378">Hydrolase</keyword>
<evidence type="ECO:0000256" key="6">
    <source>
        <dbReference type="ARBA" id="ARBA00023049"/>
    </source>
</evidence>
<evidence type="ECO:0000313" key="10">
    <source>
        <dbReference type="Proteomes" id="UP000825051"/>
    </source>
</evidence>
<evidence type="ECO:0000256" key="1">
    <source>
        <dbReference type="ARBA" id="ARBA00001947"/>
    </source>
</evidence>
<gene>
    <name evidence="9" type="ORF">K0B96_02955</name>
</gene>
<dbReference type="GO" id="GO:0005615">
    <property type="term" value="C:extracellular space"/>
    <property type="evidence" value="ECO:0007669"/>
    <property type="project" value="TreeGrafter"/>
</dbReference>
<dbReference type="GO" id="GO:0008270">
    <property type="term" value="F:zinc ion binding"/>
    <property type="evidence" value="ECO:0007669"/>
    <property type="project" value="InterPro"/>
</dbReference>
<name>A0A8F9TXJ9_9BACT</name>
<evidence type="ECO:0000256" key="3">
    <source>
        <dbReference type="ARBA" id="ARBA00022670"/>
    </source>
</evidence>
<dbReference type="GO" id="GO:0004181">
    <property type="term" value="F:metallocarboxypeptidase activity"/>
    <property type="evidence" value="ECO:0007669"/>
    <property type="project" value="InterPro"/>
</dbReference>
<keyword evidence="10" id="KW-1185">Reference proteome</keyword>
<organism evidence="9 10">
    <name type="scientific">Horticoccus luteus</name>
    <dbReference type="NCBI Taxonomy" id="2862869"/>
    <lineage>
        <taxon>Bacteria</taxon>
        <taxon>Pseudomonadati</taxon>
        <taxon>Verrucomicrobiota</taxon>
        <taxon>Opitutia</taxon>
        <taxon>Opitutales</taxon>
        <taxon>Opitutaceae</taxon>
        <taxon>Horticoccus</taxon>
    </lineage>
</organism>
<dbReference type="EMBL" id="CP080507">
    <property type="protein sequence ID" value="QYM79593.1"/>
    <property type="molecule type" value="Genomic_DNA"/>
</dbReference>
<evidence type="ECO:0000256" key="7">
    <source>
        <dbReference type="SAM" id="SignalP"/>
    </source>
</evidence>
<dbReference type="GO" id="GO:0006508">
    <property type="term" value="P:proteolysis"/>
    <property type="evidence" value="ECO:0007669"/>
    <property type="project" value="UniProtKB-KW"/>
</dbReference>
<comment type="similarity">
    <text evidence="2">Belongs to the peptidase M14 family.</text>
</comment>
<comment type="cofactor">
    <cofactor evidence="1">
        <name>Zn(2+)</name>
        <dbReference type="ChEBI" id="CHEBI:29105"/>
    </cofactor>
</comment>
<feature type="chain" id="PRO_5034075625" description="Peptidase M14 domain-containing protein" evidence="7">
    <location>
        <begin position="24"/>
        <end position="935"/>
    </location>
</feature>
<dbReference type="SUPFAM" id="SSF53187">
    <property type="entry name" value="Zn-dependent exopeptidases"/>
    <property type="match status" value="1"/>
</dbReference>
<feature type="signal peptide" evidence="7">
    <location>
        <begin position="1"/>
        <end position="23"/>
    </location>
</feature>
<dbReference type="SMART" id="SM00631">
    <property type="entry name" value="Zn_pept"/>
    <property type="match status" value="1"/>
</dbReference>
<keyword evidence="7" id="KW-0732">Signal</keyword>
<dbReference type="InterPro" id="IPR000834">
    <property type="entry name" value="Peptidase_M14"/>
</dbReference>
<keyword evidence="5" id="KW-0862">Zinc</keyword>
<evidence type="ECO:0000256" key="5">
    <source>
        <dbReference type="ARBA" id="ARBA00022833"/>
    </source>
</evidence>
<dbReference type="CDD" id="cd06240">
    <property type="entry name" value="M14-like"/>
    <property type="match status" value="1"/>
</dbReference>